<evidence type="ECO:0000256" key="12">
    <source>
        <dbReference type="PROSITE-ProRule" id="PRU00182"/>
    </source>
</evidence>
<dbReference type="GO" id="GO:0042803">
    <property type="term" value="F:protein homodimerization activity"/>
    <property type="evidence" value="ECO:0007669"/>
    <property type="project" value="UniProtKB-ARBA"/>
</dbReference>
<dbReference type="RefSeq" id="WP_346821904.1">
    <property type="nucleotide sequence ID" value="NZ_JBDKWZ010000007.1"/>
</dbReference>
<evidence type="ECO:0000313" key="15">
    <source>
        <dbReference type="Proteomes" id="UP001403385"/>
    </source>
</evidence>
<keyword evidence="3 11" id="KW-0436">Ligase</keyword>
<comment type="similarity">
    <text evidence="10 11">Belongs to the class-I aminoacyl-tRNA synthetase family. TyrS type 1 subfamily.</text>
</comment>
<evidence type="ECO:0000256" key="9">
    <source>
        <dbReference type="ARBA" id="ARBA00048248"/>
    </source>
</evidence>
<dbReference type="GO" id="GO:0005829">
    <property type="term" value="C:cytosol"/>
    <property type="evidence" value="ECO:0007669"/>
    <property type="project" value="TreeGrafter"/>
</dbReference>
<name>A0AAW9RWF1_9BACT</name>
<dbReference type="InterPro" id="IPR002307">
    <property type="entry name" value="Tyr-tRNA-ligase"/>
</dbReference>
<dbReference type="EC" id="6.1.1.1" evidence="11"/>
<feature type="short sequence motif" description="'HIGH' region" evidence="11">
    <location>
        <begin position="38"/>
        <end position="47"/>
    </location>
</feature>
<dbReference type="GO" id="GO:0005524">
    <property type="term" value="F:ATP binding"/>
    <property type="evidence" value="ECO:0007669"/>
    <property type="project" value="UniProtKB-UniRule"/>
</dbReference>
<dbReference type="Gene3D" id="3.40.50.620">
    <property type="entry name" value="HUPs"/>
    <property type="match status" value="1"/>
</dbReference>
<dbReference type="NCBIfam" id="TIGR00234">
    <property type="entry name" value="tyrS"/>
    <property type="match status" value="1"/>
</dbReference>
<dbReference type="InterPro" id="IPR001412">
    <property type="entry name" value="aa-tRNA-synth_I_CS"/>
</dbReference>
<evidence type="ECO:0000256" key="7">
    <source>
        <dbReference type="ARBA" id="ARBA00022917"/>
    </source>
</evidence>
<dbReference type="Pfam" id="PF22421">
    <property type="entry name" value="SYY_C-terminal"/>
    <property type="match status" value="1"/>
</dbReference>
<dbReference type="InterPro" id="IPR014729">
    <property type="entry name" value="Rossmann-like_a/b/a_fold"/>
</dbReference>
<evidence type="ECO:0000313" key="14">
    <source>
        <dbReference type="EMBL" id="MEN7549134.1"/>
    </source>
</evidence>
<dbReference type="SUPFAM" id="SSF55174">
    <property type="entry name" value="Alpha-L RNA-binding motif"/>
    <property type="match status" value="1"/>
</dbReference>
<protein>
    <recommendedName>
        <fullName evidence="11">Tyrosine--tRNA ligase</fullName>
        <ecNumber evidence="11">6.1.1.1</ecNumber>
    </recommendedName>
    <alternativeName>
        <fullName evidence="11">Tyrosyl-tRNA synthetase</fullName>
        <shortName evidence="11">TyrRS</shortName>
    </alternativeName>
</protein>
<proteinExistence type="inferred from homology"/>
<dbReference type="GO" id="GO:0004831">
    <property type="term" value="F:tyrosine-tRNA ligase activity"/>
    <property type="evidence" value="ECO:0007669"/>
    <property type="project" value="UniProtKB-UniRule"/>
</dbReference>
<dbReference type="InterPro" id="IPR036986">
    <property type="entry name" value="S4_RNA-bd_sf"/>
</dbReference>
<dbReference type="Pfam" id="PF00579">
    <property type="entry name" value="tRNA-synt_1b"/>
    <property type="match status" value="1"/>
</dbReference>
<dbReference type="GO" id="GO:0006437">
    <property type="term" value="P:tyrosyl-tRNA aminoacylation"/>
    <property type="evidence" value="ECO:0007669"/>
    <property type="project" value="UniProtKB-UniRule"/>
</dbReference>
<dbReference type="InterPro" id="IPR002305">
    <property type="entry name" value="aa-tRNA-synth_Ic"/>
</dbReference>
<keyword evidence="15" id="KW-1185">Reference proteome</keyword>
<evidence type="ECO:0000256" key="2">
    <source>
        <dbReference type="ARBA" id="ARBA00022490"/>
    </source>
</evidence>
<keyword evidence="2 11" id="KW-0963">Cytoplasm</keyword>
<dbReference type="InterPro" id="IPR054608">
    <property type="entry name" value="SYY-like_C"/>
</dbReference>
<comment type="function">
    <text evidence="11">Catalyzes the attachment of tyrosine to tRNA(Tyr) in a two-step reaction: tyrosine is first activated by ATP to form Tyr-AMP and then transferred to the acceptor end of tRNA(Tyr).</text>
</comment>
<dbReference type="InterPro" id="IPR024107">
    <property type="entry name" value="Tyr-tRNA-ligase_bac_1"/>
</dbReference>
<evidence type="ECO:0000256" key="10">
    <source>
        <dbReference type="ARBA" id="ARBA00060965"/>
    </source>
</evidence>
<dbReference type="PANTHER" id="PTHR11766">
    <property type="entry name" value="TYROSYL-TRNA SYNTHETASE"/>
    <property type="match status" value="1"/>
</dbReference>
<comment type="catalytic activity">
    <reaction evidence="9 11">
        <text>tRNA(Tyr) + L-tyrosine + ATP = L-tyrosyl-tRNA(Tyr) + AMP + diphosphate + H(+)</text>
        <dbReference type="Rhea" id="RHEA:10220"/>
        <dbReference type="Rhea" id="RHEA-COMP:9706"/>
        <dbReference type="Rhea" id="RHEA-COMP:9707"/>
        <dbReference type="ChEBI" id="CHEBI:15378"/>
        <dbReference type="ChEBI" id="CHEBI:30616"/>
        <dbReference type="ChEBI" id="CHEBI:33019"/>
        <dbReference type="ChEBI" id="CHEBI:58315"/>
        <dbReference type="ChEBI" id="CHEBI:78442"/>
        <dbReference type="ChEBI" id="CHEBI:78536"/>
        <dbReference type="ChEBI" id="CHEBI:456215"/>
        <dbReference type="EC" id="6.1.1.1"/>
    </reaction>
</comment>
<keyword evidence="5 11" id="KW-0067">ATP-binding</keyword>
<gene>
    <name evidence="11 14" type="primary">tyrS</name>
    <name evidence="14" type="ORF">AAG747_14520</name>
</gene>
<dbReference type="SUPFAM" id="SSF52374">
    <property type="entry name" value="Nucleotidylyl transferase"/>
    <property type="match status" value="1"/>
</dbReference>
<dbReference type="CDD" id="cd00805">
    <property type="entry name" value="TyrRS_core"/>
    <property type="match status" value="1"/>
</dbReference>
<evidence type="ECO:0000259" key="13">
    <source>
        <dbReference type="Pfam" id="PF22421"/>
    </source>
</evidence>
<dbReference type="Gene3D" id="1.10.240.10">
    <property type="entry name" value="Tyrosyl-Transfer RNA Synthetase"/>
    <property type="match status" value="1"/>
</dbReference>
<organism evidence="14 15">
    <name type="scientific">Rapidithrix thailandica</name>
    <dbReference type="NCBI Taxonomy" id="413964"/>
    <lineage>
        <taxon>Bacteria</taxon>
        <taxon>Pseudomonadati</taxon>
        <taxon>Bacteroidota</taxon>
        <taxon>Cytophagia</taxon>
        <taxon>Cytophagales</taxon>
        <taxon>Flammeovirgaceae</taxon>
        <taxon>Rapidithrix</taxon>
    </lineage>
</organism>
<dbReference type="AlphaFoldDB" id="A0AAW9RWF1"/>
<evidence type="ECO:0000256" key="3">
    <source>
        <dbReference type="ARBA" id="ARBA00022598"/>
    </source>
</evidence>
<comment type="caution">
    <text evidence="14">The sequence shown here is derived from an EMBL/GenBank/DDBJ whole genome shotgun (WGS) entry which is preliminary data.</text>
</comment>
<evidence type="ECO:0000256" key="6">
    <source>
        <dbReference type="ARBA" id="ARBA00022884"/>
    </source>
</evidence>
<dbReference type="Proteomes" id="UP001403385">
    <property type="component" value="Unassembled WGS sequence"/>
</dbReference>
<dbReference type="InterPro" id="IPR024088">
    <property type="entry name" value="Tyr-tRNA-ligase_bac-type"/>
</dbReference>
<feature type="binding site" evidence="11">
    <location>
        <position position="177"/>
    </location>
    <ligand>
        <name>L-tyrosine</name>
        <dbReference type="ChEBI" id="CHEBI:58315"/>
    </ligand>
</feature>
<accession>A0AAW9RWF1</accession>
<dbReference type="PROSITE" id="PS50889">
    <property type="entry name" value="S4"/>
    <property type="match status" value="1"/>
</dbReference>
<feature type="short sequence motif" description="'KMSKS' region" evidence="11">
    <location>
        <begin position="233"/>
        <end position="237"/>
    </location>
</feature>
<dbReference type="PRINTS" id="PR01040">
    <property type="entry name" value="TRNASYNTHTYR"/>
</dbReference>
<keyword evidence="4 11" id="KW-0547">Nucleotide-binding</keyword>
<keyword evidence="7 11" id="KW-0648">Protein biosynthesis</keyword>
<evidence type="ECO:0000256" key="5">
    <source>
        <dbReference type="ARBA" id="ARBA00022840"/>
    </source>
</evidence>
<dbReference type="FunFam" id="1.10.240.10:FF:000001">
    <property type="entry name" value="Tyrosine--tRNA ligase"/>
    <property type="match status" value="1"/>
</dbReference>
<keyword evidence="6 12" id="KW-0694">RNA-binding</keyword>
<sequence>MKDFVEELSWRGMIHDIMPGTQEQLQKELTAAYVGIDPTADSLHIGHLVSVMMLKHLQEAGHKPMALVGGATGMIGDPSGKSQERNLLDEEALRHNQECIKKQLAKFLDFESDAPNAAELVNNYDWMKEFSFLDFIRDVGKYITVNYMMAKDSVKKRLSSESKEGMSFTEFTYQLVQGYDFFHLNQTKNCKLQMGGSDQWGNIVTGTELIRKKSGGEAFALTCPLITKADGTKFGKTESGNVWLDPEKTSPYKFYQFWINQSDEDTKKYIKIFTLLSKEKIDALIEEHDKAPHERLLQKTLAEDITVRVHSREDLDMAIKASKILFGKSVTEELKAINENTLLSVFEGVPQVEISKENLKSTETVTDLLSTVTDGKVFASKGEAKRLIKGGGVSINKEKLNDPDQPVAFELLQGKYLLAQKGKKNYYLIKVV</sequence>
<reference evidence="14 15" key="1">
    <citation type="submission" date="2024-04" db="EMBL/GenBank/DDBJ databases">
        <title>Novel genus in family Flammeovirgaceae.</title>
        <authorList>
            <person name="Nguyen T.H."/>
            <person name="Vuong T.Q."/>
            <person name="Le H."/>
            <person name="Kim S.-G."/>
        </authorList>
    </citation>
    <scope>NUCLEOTIDE SEQUENCE [LARGE SCALE GENOMIC DNA]</scope>
    <source>
        <strain evidence="14 15">JCM 23209</strain>
    </source>
</reference>
<dbReference type="CDD" id="cd00165">
    <property type="entry name" value="S4"/>
    <property type="match status" value="1"/>
</dbReference>
<evidence type="ECO:0000256" key="8">
    <source>
        <dbReference type="ARBA" id="ARBA00023146"/>
    </source>
</evidence>
<dbReference type="GO" id="GO:0003723">
    <property type="term" value="F:RNA binding"/>
    <property type="evidence" value="ECO:0007669"/>
    <property type="project" value="UniProtKB-KW"/>
</dbReference>
<comment type="subunit">
    <text evidence="11">Homodimer.</text>
</comment>
<dbReference type="EMBL" id="JBDKWZ010000007">
    <property type="protein sequence ID" value="MEN7549134.1"/>
    <property type="molecule type" value="Genomic_DNA"/>
</dbReference>
<comment type="subcellular location">
    <subcellularLocation>
        <location evidence="1 11">Cytoplasm</location>
    </subcellularLocation>
</comment>
<dbReference type="Gene3D" id="3.10.290.10">
    <property type="entry name" value="RNA-binding S4 domain"/>
    <property type="match status" value="1"/>
</dbReference>
<feature type="binding site" evidence="11">
    <location>
        <position position="173"/>
    </location>
    <ligand>
        <name>L-tyrosine</name>
        <dbReference type="ChEBI" id="CHEBI:58315"/>
    </ligand>
</feature>
<dbReference type="PANTHER" id="PTHR11766:SF0">
    <property type="entry name" value="TYROSINE--TRNA LIGASE, MITOCHONDRIAL"/>
    <property type="match status" value="1"/>
</dbReference>
<evidence type="ECO:0000256" key="4">
    <source>
        <dbReference type="ARBA" id="ARBA00022741"/>
    </source>
</evidence>
<keyword evidence="8 11" id="KW-0030">Aminoacyl-tRNA synthetase</keyword>
<dbReference type="FunFam" id="3.40.50.620:FF:000008">
    <property type="entry name" value="Tyrosine--tRNA ligase"/>
    <property type="match status" value="1"/>
</dbReference>
<feature type="binding site" evidence="11">
    <location>
        <position position="33"/>
    </location>
    <ligand>
        <name>L-tyrosine</name>
        <dbReference type="ChEBI" id="CHEBI:58315"/>
    </ligand>
</feature>
<feature type="binding site" evidence="11">
    <location>
        <position position="236"/>
    </location>
    <ligand>
        <name>ATP</name>
        <dbReference type="ChEBI" id="CHEBI:30616"/>
    </ligand>
</feature>
<evidence type="ECO:0000256" key="1">
    <source>
        <dbReference type="ARBA" id="ARBA00004496"/>
    </source>
</evidence>
<dbReference type="PROSITE" id="PS00178">
    <property type="entry name" value="AA_TRNA_LIGASE_I"/>
    <property type="match status" value="1"/>
</dbReference>
<dbReference type="HAMAP" id="MF_02006">
    <property type="entry name" value="Tyr_tRNA_synth_type1"/>
    <property type="match status" value="1"/>
</dbReference>
<evidence type="ECO:0000256" key="11">
    <source>
        <dbReference type="HAMAP-Rule" id="MF_02006"/>
    </source>
</evidence>
<feature type="domain" description="Tyrosine--tRNA ligase SYY-like C-terminal" evidence="13">
    <location>
        <begin position="344"/>
        <end position="429"/>
    </location>
</feature>